<evidence type="ECO:0000313" key="2">
    <source>
        <dbReference type="EMBL" id="CAF1442902.1"/>
    </source>
</evidence>
<reference evidence="3" key="1">
    <citation type="submission" date="2021-02" db="EMBL/GenBank/DDBJ databases">
        <authorList>
            <person name="Nowell W R."/>
        </authorList>
    </citation>
    <scope>NUCLEOTIDE SEQUENCE</scope>
</reference>
<dbReference type="AlphaFoldDB" id="A0A816A3D7"/>
<dbReference type="Pfam" id="PF13385">
    <property type="entry name" value="Laminin_G_3"/>
    <property type="match status" value="1"/>
</dbReference>
<evidence type="ECO:0000313" key="3">
    <source>
        <dbReference type="EMBL" id="CAF1591015.1"/>
    </source>
</evidence>
<dbReference type="Pfam" id="PF12937">
    <property type="entry name" value="F-box-like"/>
    <property type="match status" value="1"/>
</dbReference>
<dbReference type="Proteomes" id="UP000682733">
    <property type="component" value="Unassembled WGS sequence"/>
</dbReference>
<name>A0A816A3D7_9BILA</name>
<evidence type="ECO:0000313" key="4">
    <source>
        <dbReference type="EMBL" id="CAF4238894.1"/>
    </source>
</evidence>
<dbReference type="InterPro" id="IPR001810">
    <property type="entry name" value="F-box_dom"/>
</dbReference>
<dbReference type="InterPro" id="IPR036047">
    <property type="entry name" value="F-box-like_dom_sf"/>
</dbReference>
<organism evidence="3 6">
    <name type="scientific">Didymodactylos carnosus</name>
    <dbReference type="NCBI Taxonomy" id="1234261"/>
    <lineage>
        <taxon>Eukaryota</taxon>
        <taxon>Metazoa</taxon>
        <taxon>Spiralia</taxon>
        <taxon>Gnathifera</taxon>
        <taxon>Rotifera</taxon>
        <taxon>Eurotatoria</taxon>
        <taxon>Bdelloidea</taxon>
        <taxon>Philodinida</taxon>
        <taxon>Philodinidae</taxon>
        <taxon>Didymodactylos</taxon>
    </lineage>
</organism>
<evidence type="ECO:0000313" key="6">
    <source>
        <dbReference type="Proteomes" id="UP000663829"/>
    </source>
</evidence>
<dbReference type="EMBL" id="CAJNOK010029052">
    <property type="protein sequence ID" value="CAF1442902.1"/>
    <property type="molecule type" value="Genomic_DNA"/>
</dbReference>
<sequence>MNEILPTELLQLVFLNLGSLNELLCVSQTCRLWRKLIFNQWFLNRYHSFEKRRKDLIGWWKFESSFLDSSGVIGKNYTLHGIPTFEDCFLGKCVKFNGQESIDINISNKKQYQTDVFSVSIWFLIDASALQNWTDLGAGWRTAIGSWEHPRNCWLHLGFSRTGRYIQNQAMISDDEYQFNCDSDVKIQADKWYHVVANVSRNCQKIWVNGQLSGTKDMTDKNNKDDIRNSLAQDVQWDEQKLQLAASLLHIGCKDGMHMNPWRGKIAEVSIWNRWLSRFEIEALYEQKVNVDKIAIGTQIFREKPLISTFF</sequence>
<evidence type="ECO:0000313" key="5">
    <source>
        <dbReference type="EMBL" id="CAF4463200.1"/>
    </source>
</evidence>
<dbReference type="Proteomes" id="UP000663829">
    <property type="component" value="Unassembled WGS sequence"/>
</dbReference>
<dbReference type="Proteomes" id="UP000677228">
    <property type="component" value="Unassembled WGS sequence"/>
</dbReference>
<dbReference type="Gene3D" id="1.20.1280.50">
    <property type="match status" value="1"/>
</dbReference>
<dbReference type="CDD" id="cd09917">
    <property type="entry name" value="F-box_SF"/>
    <property type="match status" value="1"/>
</dbReference>
<gene>
    <name evidence="3" type="ORF">GPM918_LOCUS41757</name>
    <name evidence="2" type="ORF">OVA965_LOCUS34514</name>
    <name evidence="5" type="ORF">SRO942_LOCUS42868</name>
    <name evidence="4" type="ORF">TMI583_LOCUS35436</name>
</gene>
<dbReference type="Proteomes" id="UP000681722">
    <property type="component" value="Unassembled WGS sequence"/>
</dbReference>
<dbReference type="EMBL" id="CAJOBC010099831">
    <property type="protein sequence ID" value="CAF4463200.1"/>
    <property type="molecule type" value="Genomic_DNA"/>
</dbReference>
<evidence type="ECO:0000259" key="1">
    <source>
        <dbReference type="Pfam" id="PF12937"/>
    </source>
</evidence>
<accession>A0A816A3D7</accession>
<dbReference type="SUPFAM" id="SSF81383">
    <property type="entry name" value="F-box domain"/>
    <property type="match status" value="1"/>
</dbReference>
<dbReference type="SUPFAM" id="SSF49899">
    <property type="entry name" value="Concanavalin A-like lectins/glucanases"/>
    <property type="match status" value="1"/>
</dbReference>
<dbReference type="EMBL" id="CAJNOQ010033664">
    <property type="protein sequence ID" value="CAF1591015.1"/>
    <property type="molecule type" value="Genomic_DNA"/>
</dbReference>
<dbReference type="EMBL" id="CAJOBA010050861">
    <property type="protein sequence ID" value="CAF4238894.1"/>
    <property type="molecule type" value="Genomic_DNA"/>
</dbReference>
<dbReference type="Gene3D" id="2.60.120.200">
    <property type="match status" value="1"/>
</dbReference>
<feature type="domain" description="F-box" evidence="1">
    <location>
        <begin position="5"/>
        <end position="40"/>
    </location>
</feature>
<protein>
    <recommendedName>
        <fullName evidence="1">F-box domain-containing protein</fullName>
    </recommendedName>
</protein>
<dbReference type="OrthoDB" id="9970076at2759"/>
<keyword evidence="6" id="KW-1185">Reference proteome</keyword>
<comment type="caution">
    <text evidence="3">The sequence shown here is derived from an EMBL/GenBank/DDBJ whole genome shotgun (WGS) entry which is preliminary data.</text>
</comment>
<dbReference type="InterPro" id="IPR013320">
    <property type="entry name" value="ConA-like_dom_sf"/>
</dbReference>
<proteinExistence type="predicted"/>